<protein>
    <recommendedName>
        <fullName evidence="3">Type I restriction endonuclease subunit M</fullName>
    </recommendedName>
</protein>
<accession>A0A6J5ERN1</accession>
<gene>
    <name evidence="1" type="ORF">LMG29739_05340</name>
</gene>
<name>A0A6J5ERN1_9BURK</name>
<dbReference type="EMBL" id="CADIKF010000058">
    <property type="protein sequence ID" value="CAB3768594.1"/>
    <property type="molecule type" value="Genomic_DNA"/>
</dbReference>
<organism evidence="1 2">
    <name type="scientific">Paraburkholderia solisilvae</name>
    <dbReference type="NCBI Taxonomy" id="624376"/>
    <lineage>
        <taxon>Bacteria</taxon>
        <taxon>Pseudomonadati</taxon>
        <taxon>Pseudomonadota</taxon>
        <taxon>Betaproteobacteria</taxon>
        <taxon>Burkholderiales</taxon>
        <taxon>Burkholderiaceae</taxon>
        <taxon>Paraburkholderia</taxon>
    </lineage>
</organism>
<proteinExistence type="predicted"/>
<reference evidence="1 2" key="1">
    <citation type="submission" date="2020-04" db="EMBL/GenBank/DDBJ databases">
        <authorList>
            <person name="De Canck E."/>
        </authorList>
    </citation>
    <scope>NUCLEOTIDE SEQUENCE [LARGE SCALE GENOMIC DNA]</scope>
    <source>
        <strain evidence="1 2">LMG 29739</strain>
    </source>
</reference>
<dbReference type="RefSeq" id="WP_175114481.1">
    <property type="nucleotide sequence ID" value="NZ_CADIKF010000058.1"/>
</dbReference>
<evidence type="ECO:0000313" key="1">
    <source>
        <dbReference type="EMBL" id="CAB3768594.1"/>
    </source>
</evidence>
<evidence type="ECO:0000313" key="2">
    <source>
        <dbReference type="Proteomes" id="UP000494329"/>
    </source>
</evidence>
<keyword evidence="2" id="KW-1185">Reference proteome</keyword>
<sequence length="98" mass="10854">MISHKHRTPLFRLGDIVATPGAVSLLERTDTHPLDLLLRHMRGDWGTVSEADAIANRLAVEQGSRLLSVYLLGTPSEVLWIITEAGRHATTLLLPTEY</sequence>
<dbReference type="AlphaFoldDB" id="A0A6J5ERN1"/>
<evidence type="ECO:0008006" key="3">
    <source>
        <dbReference type="Google" id="ProtNLM"/>
    </source>
</evidence>
<dbReference type="Proteomes" id="UP000494329">
    <property type="component" value="Unassembled WGS sequence"/>
</dbReference>